<accession>A0ABS3USF5</accession>
<keyword evidence="2" id="KW-1185">Reference proteome</keyword>
<organism evidence="1 2">
    <name type="scientific">Actinoplanes flavus</name>
    <dbReference type="NCBI Taxonomy" id="2820290"/>
    <lineage>
        <taxon>Bacteria</taxon>
        <taxon>Bacillati</taxon>
        <taxon>Actinomycetota</taxon>
        <taxon>Actinomycetes</taxon>
        <taxon>Micromonosporales</taxon>
        <taxon>Micromonosporaceae</taxon>
        <taxon>Actinoplanes</taxon>
    </lineage>
</organism>
<evidence type="ECO:0000313" key="2">
    <source>
        <dbReference type="Proteomes" id="UP000679690"/>
    </source>
</evidence>
<dbReference type="EMBL" id="JAGFNS010000021">
    <property type="protein sequence ID" value="MBO3741514.1"/>
    <property type="molecule type" value="Genomic_DNA"/>
</dbReference>
<sequence length="1068" mass="114726">MDVLEFHRQFAEGVARGDPEVADRLLTRLRPLLGATASVKVLLLAAHLLAARHTATGSTRDLREAFTVLDRASELGAADPDGPHLLEWAVVSAGAFIAAYAVDADPGVLVNAADLMRPLEQRLPEDHPVRPAVLHLYATALFLHQTQTSKTIHLVRECLALIPPDSPQRPSLVSMLALTLLSQSQRTGDSAPATEARTLLTTAVTALPDGHPARLQLVPAYARSLLAGENADDIDLAISELGRALPRARDAATRTDLTQGIAHALLLRATRTGSRADLDRAVTLSRDATGVARHGALETGGRAYLHRFVSYGDRADLDRAIDMFRRRGAYPAPPDIGVLAAHAHALRLRFDVTGDAADLHAAVELLSGAETAEGPDSDLARIILALILSVRTMHHDGDLGDIRRALALLDRTRPSMTHTTATGTALVAAYQVGGDPADLERAINVLRRDGPGPASHRDEIDRLMTLGAALTARTGFAGDGDLPEAIAVLRRAGTMIGDGDPLAAALRFQLANALVAAGFRDSGRLEEGILLLRQVLSRTDLPPVTRTLAVGRLGTALTHRFPFTGRPEDLRDGIDHLREALTRTPIEGVGRWSLQADLATALATRFEQHGDPADLEAAAELVGTAAEQAGQAQVYGISALRIILLTKLERLGGDDRLDESIAMMRHTVDGLPRTHHMYDVVSANLAVALTLRFHRDGRVADLDRAIAIERALVRHGAPDPLYAANLSGHLSDRYRHYQHLPDVDEAIGMQRLAIDRAAPGHPGRAAMAADLGRLLRLRALLFGDEADLREAVQNGRHAVELAGPDLGNPRQGSIREDLATTLLAWFDRTGQRDHLEEAIDRLGEAIAISPAEDRNQAAFLATLGDARLRRWRLSHDPADLRAAIAAHREAVTRIRPDAPKRSVHLAALADVLILDGVDRGDVTTLAAARDHGREAAHHRPAPAEARIDGAASWGNAARWLNDLPEVQRAFSYAVGLLTTLAWHGINRSSQDKALGRWTGTPPQAAAAALANDDPPSAVEILERGRGVLWTGLLDARSSLAEITDRAPHLAADLLRVRRALDTPDGTGP</sequence>
<name>A0ABS3USF5_9ACTN</name>
<dbReference type="Proteomes" id="UP000679690">
    <property type="component" value="Unassembled WGS sequence"/>
</dbReference>
<reference evidence="1 2" key="1">
    <citation type="submission" date="2021-03" db="EMBL/GenBank/DDBJ databases">
        <title>Actinoplanes flavus sp. nov., a novel actinomycete isolated from Coconut Palm rhizosphere soil.</title>
        <authorList>
            <person name="Luo X."/>
        </authorList>
    </citation>
    <scope>NUCLEOTIDE SEQUENCE [LARGE SCALE GENOMIC DNA]</scope>
    <source>
        <strain evidence="1 2">NEAU-H7</strain>
    </source>
</reference>
<dbReference type="RefSeq" id="WP_208470659.1">
    <property type="nucleotide sequence ID" value="NZ_JAGFNS010000021.1"/>
</dbReference>
<comment type="caution">
    <text evidence="1">The sequence shown here is derived from an EMBL/GenBank/DDBJ whole genome shotgun (WGS) entry which is preliminary data.</text>
</comment>
<protein>
    <recommendedName>
        <fullName evidence="3">Tetratricopeptide repeat protein</fullName>
    </recommendedName>
</protein>
<gene>
    <name evidence="1" type="ORF">J5X75_28800</name>
</gene>
<evidence type="ECO:0000313" key="1">
    <source>
        <dbReference type="EMBL" id="MBO3741514.1"/>
    </source>
</evidence>
<evidence type="ECO:0008006" key="3">
    <source>
        <dbReference type="Google" id="ProtNLM"/>
    </source>
</evidence>
<proteinExistence type="predicted"/>
<dbReference type="InterPro" id="IPR011990">
    <property type="entry name" value="TPR-like_helical_dom_sf"/>
</dbReference>
<dbReference type="Gene3D" id="1.25.40.10">
    <property type="entry name" value="Tetratricopeptide repeat domain"/>
    <property type="match status" value="3"/>
</dbReference>